<sequence length="367" mass="40330">MKSTLFAACLVLLMSGCNSGSSNSTTQPINQPKADYHFSDNALEEVLEERLAVLNSMNLTFDGKVYSTLKFSDDLYDDKLVMLSNIAGDSVILRLTDMSKSGSNCVIYFDSSNIEQFDCSPSKISSSSDRSLLESQTDSTAKTVRLEFLTEAYNYLTAIGSTILSAQLDSGEVNVKTSFAFDQFYRDVICSGTCSNRVNSTLGVTTYLQLKKIIESHNGLKMNILFNNHIGGSADDDINMYTGLLINDNQMNTFVTKNGSVFSGGTDLFAAGEQRILERATKVGPIEQAMQIGVHSWSEGDKTAKDIPYTDESHRKQATYFNHIMGTQGIPFYMFTLDSAPAKGAHWVTQADSDKYGLITKLINPKS</sequence>
<dbReference type="Proteomes" id="UP000011134">
    <property type="component" value="Unassembled WGS sequence"/>
</dbReference>
<dbReference type="InterPro" id="IPR029045">
    <property type="entry name" value="ClpP/crotonase-like_dom_sf"/>
</dbReference>
<feature type="chain" id="PRO_5003993358" description="Alpha/beta hydrolase" evidence="1">
    <location>
        <begin position="25"/>
        <end position="367"/>
    </location>
</feature>
<dbReference type="AlphaFoldDB" id="L8J6J4"/>
<dbReference type="SUPFAM" id="SSF52096">
    <property type="entry name" value="ClpP/crotonase"/>
    <property type="match status" value="1"/>
</dbReference>
<evidence type="ECO:0000313" key="3">
    <source>
        <dbReference type="Proteomes" id="UP000011134"/>
    </source>
</evidence>
<proteinExistence type="predicted"/>
<accession>L8J6J4</accession>
<protein>
    <recommendedName>
        <fullName evidence="4">Alpha/beta hydrolase</fullName>
    </recommendedName>
</protein>
<name>L8J6J4_9GAMM</name>
<organism evidence="2 3">
    <name type="scientific">Photobacterium marinum</name>
    <dbReference type="NCBI Taxonomy" id="1056511"/>
    <lineage>
        <taxon>Bacteria</taxon>
        <taxon>Pseudomonadati</taxon>
        <taxon>Pseudomonadota</taxon>
        <taxon>Gammaproteobacteria</taxon>
        <taxon>Vibrionales</taxon>
        <taxon>Vibrionaceae</taxon>
        <taxon>Photobacterium</taxon>
    </lineage>
</organism>
<dbReference type="RefSeq" id="WP_007468142.1">
    <property type="nucleotide sequence ID" value="NZ_AMZO01000026.1"/>
</dbReference>
<feature type="signal peptide" evidence="1">
    <location>
        <begin position="1"/>
        <end position="24"/>
    </location>
</feature>
<dbReference type="OrthoDB" id="6198264at2"/>
<reference evidence="2 3" key="1">
    <citation type="submission" date="2012-12" db="EMBL/GenBank/DDBJ databases">
        <title>Genome Assembly of Photobacterium sp. AK15.</title>
        <authorList>
            <person name="Khatri I."/>
            <person name="Vaidya B."/>
            <person name="Srinivas T.N.R."/>
            <person name="Subramanian S."/>
            <person name="Pinnaka A."/>
        </authorList>
    </citation>
    <scope>NUCLEOTIDE SEQUENCE [LARGE SCALE GENOMIC DNA]</scope>
    <source>
        <strain evidence="2 3">AK15</strain>
    </source>
</reference>
<keyword evidence="3" id="KW-1185">Reference proteome</keyword>
<dbReference type="PATRIC" id="fig|1056511.3.peg.3577"/>
<gene>
    <name evidence="2" type="ORF">C942_02504</name>
</gene>
<comment type="caution">
    <text evidence="2">The sequence shown here is derived from an EMBL/GenBank/DDBJ whole genome shotgun (WGS) entry which is preliminary data.</text>
</comment>
<evidence type="ECO:0008006" key="4">
    <source>
        <dbReference type="Google" id="ProtNLM"/>
    </source>
</evidence>
<keyword evidence="1" id="KW-0732">Signal</keyword>
<evidence type="ECO:0000313" key="2">
    <source>
        <dbReference type="EMBL" id="ELR64480.1"/>
    </source>
</evidence>
<evidence type="ECO:0000256" key="1">
    <source>
        <dbReference type="SAM" id="SignalP"/>
    </source>
</evidence>
<dbReference type="EMBL" id="AMZO01000026">
    <property type="protein sequence ID" value="ELR64480.1"/>
    <property type="molecule type" value="Genomic_DNA"/>
</dbReference>
<dbReference type="PROSITE" id="PS51257">
    <property type="entry name" value="PROKAR_LIPOPROTEIN"/>
    <property type="match status" value="1"/>
</dbReference>